<dbReference type="Proteomes" id="UP001557470">
    <property type="component" value="Unassembled WGS sequence"/>
</dbReference>
<sequence>MSSDTVNDLIRSQEKNDVDSDNNGGGHNGNTENLSKNQRKKLMRHQKWEEERNLRKQKRKEKRQKRSLKRQAHGEEVRPS</sequence>
<comment type="caution">
    <text evidence="2">The sequence shown here is derived from an EMBL/GenBank/DDBJ whole genome shotgun (WGS) entry which is preliminary data.</text>
</comment>
<proteinExistence type="predicted"/>
<organism evidence="2 3">
    <name type="scientific">Umbra pygmaea</name>
    <name type="common">Eastern mudminnow</name>
    <dbReference type="NCBI Taxonomy" id="75934"/>
    <lineage>
        <taxon>Eukaryota</taxon>
        <taxon>Metazoa</taxon>
        <taxon>Chordata</taxon>
        <taxon>Craniata</taxon>
        <taxon>Vertebrata</taxon>
        <taxon>Euteleostomi</taxon>
        <taxon>Actinopterygii</taxon>
        <taxon>Neopterygii</taxon>
        <taxon>Teleostei</taxon>
        <taxon>Protacanthopterygii</taxon>
        <taxon>Esociformes</taxon>
        <taxon>Umbridae</taxon>
        <taxon>Umbra</taxon>
    </lineage>
</organism>
<evidence type="ECO:0000256" key="1">
    <source>
        <dbReference type="SAM" id="MobiDB-lite"/>
    </source>
</evidence>
<feature type="region of interest" description="Disordered" evidence="1">
    <location>
        <begin position="1"/>
        <end position="80"/>
    </location>
</feature>
<evidence type="ECO:0000313" key="2">
    <source>
        <dbReference type="EMBL" id="KAL0970334.1"/>
    </source>
</evidence>
<name>A0ABD0WF84_UMBPY</name>
<gene>
    <name evidence="2" type="ORF">UPYG_G00240580</name>
</gene>
<dbReference type="AlphaFoldDB" id="A0ABD0WF84"/>
<reference evidence="2 3" key="1">
    <citation type="submission" date="2024-06" db="EMBL/GenBank/DDBJ databases">
        <authorList>
            <person name="Pan Q."/>
            <person name="Wen M."/>
            <person name="Jouanno E."/>
            <person name="Zahm M."/>
            <person name="Klopp C."/>
            <person name="Cabau C."/>
            <person name="Louis A."/>
            <person name="Berthelot C."/>
            <person name="Parey E."/>
            <person name="Roest Crollius H."/>
            <person name="Montfort J."/>
            <person name="Robinson-Rechavi M."/>
            <person name="Bouchez O."/>
            <person name="Lampietro C."/>
            <person name="Lopez Roques C."/>
            <person name="Donnadieu C."/>
            <person name="Postlethwait J."/>
            <person name="Bobe J."/>
            <person name="Verreycken H."/>
            <person name="Guiguen Y."/>
        </authorList>
    </citation>
    <scope>NUCLEOTIDE SEQUENCE [LARGE SCALE GENOMIC DNA]</scope>
    <source>
        <strain evidence="2">Up_M1</strain>
        <tissue evidence="2">Testis</tissue>
    </source>
</reference>
<accession>A0ABD0WF84</accession>
<keyword evidence="3" id="KW-1185">Reference proteome</keyword>
<feature type="compositionally biased region" description="Basic residues" evidence="1">
    <location>
        <begin position="55"/>
        <end position="71"/>
    </location>
</feature>
<evidence type="ECO:0000313" key="3">
    <source>
        <dbReference type="Proteomes" id="UP001557470"/>
    </source>
</evidence>
<protein>
    <submittedName>
        <fullName evidence="2">Uncharacterized protein</fullName>
    </submittedName>
</protein>
<dbReference type="EMBL" id="JAGEUA010000007">
    <property type="protein sequence ID" value="KAL0970334.1"/>
    <property type="molecule type" value="Genomic_DNA"/>
</dbReference>